<sequence length="115" mass="12791">MSTSNKIGYKLTEGPASPILSTVFRLVGVLHWQPIETTDLLVFCGIPGSGKSSFHRGMVKRTMASHAAPITARRNNVLNQPWAEIHWDETGRKGCEKIIGYGNIRWAILDRCNNV</sequence>
<name>A0A2P4YVF0_9STRA</name>
<dbReference type="InterPro" id="IPR052732">
    <property type="entry name" value="Cell-binding_unc_protein"/>
</dbReference>
<accession>A0A2P4YVF0</accession>
<dbReference type="PANTHER" id="PTHR43883">
    <property type="entry name" value="SLR0207 PROTEIN"/>
    <property type="match status" value="1"/>
</dbReference>
<proteinExistence type="predicted"/>
<evidence type="ECO:0000313" key="2">
    <source>
        <dbReference type="Proteomes" id="UP000237271"/>
    </source>
</evidence>
<dbReference type="Proteomes" id="UP000237271">
    <property type="component" value="Unassembled WGS sequence"/>
</dbReference>
<keyword evidence="1" id="KW-0436">Ligase</keyword>
<comment type="caution">
    <text evidence="1">The sequence shown here is derived from an EMBL/GenBank/DDBJ whole genome shotgun (WGS) entry which is preliminary data.</text>
</comment>
<dbReference type="AlphaFoldDB" id="A0A2P4YVF0"/>
<keyword evidence="2" id="KW-1185">Reference proteome</keyword>
<dbReference type="EMBL" id="NCKW01000019">
    <property type="protein sequence ID" value="POM81773.1"/>
    <property type="molecule type" value="Genomic_DNA"/>
</dbReference>
<dbReference type="GO" id="GO:0016874">
    <property type="term" value="F:ligase activity"/>
    <property type="evidence" value="ECO:0007669"/>
    <property type="project" value="UniProtKB-KW"/>
</dbReference>
<evidence type="ECO:0000313" key="1">
    <source>
        <dbReference type="EMBL" id="POM81773.1"/>
    </source>
</evidence>
<protein>
    <submittedName>
        <fullName evidence="1">Dna ligase iii</fullName>
    </submittedName>
</protein>
<organism evidence="1 2">
    <name type="scientific">Phytophthora palmivora</name>
    <dbReference type="NCBI Taxonomy" id="4796"/>
    <lineage>
        <taxon>Eukaryota</taxon>
        <taxon>Sar</taxon>
        <taxon>Stramenopiles</taxon>
        <taxon>Oomycota</taxon>
        <taxon>Peronosporomycetes</taxon>
        <taxon>Peronosporales</taxon>
        <taxon>Peronosporaceae</taxon>
        <taxon>Phytophthora</taxon>
    </lineage>
</organism>
<dbReference type="PANTHER" id="PTHR43883:SF1">
    <property type="entry name" value="GLUCONOKINASE"/>
    <property type="match status" value="1"/>
</dbReference>
<gene>
    <name evidence="1" type="ORF">PHPALM_211</name>
</gene>
<dbReference type="OrthoDB" id="432447at2759"/>
<reference evidence="1 2" key="1">
    <citation type="journal article" date="2017" name="Genome Biol. Evol.">
        <title>Phytophthora megakarya and P. palmivora, closely related causal agents of cacao black pod rot, underwent increases in genome sizes and gene numbers by different mechanisms.</title>
        <authorList>
            <person name="Ali S.S."/>
            <person name="Shao J."/>
            <person name="Lary D.J."/>
            <person name="Kronmiller B."/>
            <person name="Shen D."/>
            <person name="Strem M.D."/>
            <person name="Amoako-Attah I."/>
            <person name="Akrofi A.Y."/>
            <person name="Begoude B.A."/>
            <person name="Ten Hoopen G.M."/>
            <person name="Coulibaly K."/>
            <person name="Kebe B.I."/>
            <person name="Melnick R.L."/>
            <person name="Guiltinan M.J."/>
            <person name="Tyler B.M."/>
            <person name="Meinhardt L.W."/>
            <person name="Bailey B.A."/>
        </authorList>
    </citation>
    <scope>NUCLEOTIDE SEQUENCE [LARGE SCALE GENOMIC DNA]</scope>
    <source>
        <strain evidence="2">sbr112.9</strain>
    </source>
</reference>